<feature type="compositionally biased region" description="Polar residues" evidence="1">
    <location>
        <begin position="41"/>
        <end position="51"/>
    </location>
</feature>
<organism evidence="3 5">
    <name type="scientific">Venturia inaequalis</name>
    <name type="common">Apple scab fungus</name>
    <dbReference type="NCBI Taxonomy" id="5025"/>
    <lineage>
        <taxon>Eukaryota</taxon>
        <taxon>Fungi</taxon>
        <taxon>Dikarya</taxon>
        <taxon>Ascomycota</taxon>
        <taxon>Pezizomycotina</taxon>
        <taxon>Dothideomycetes</taxon>
        <taxon>Pleosporomycetidae</taxon>
        <taxon>Venturiales</taxon>
        <taxon>Venturiaceae</taxon>
        <taxon>Venturia</taxon>
    </lineage>
</organism>
<reference evidence="3 5" key="1">
    <citation type="submission" date="2019-07" db="EMBL/GenBank/DDBJ databases">
        <title>Venturia inaequalis Genome Resource.</title>
        <authorList>
            <person name="Lichtner F.J."/>
        </authorList>
    </citation>
    <scope>NUCLEOTIDE SEQUENCE [LARGE SCALE GENOMIC DNA]</scope>
    <source>
        <strain evidence="2 4">120213</strain>
        <strain evidence="3 5">DMI_063113</strain>
    </source>
</reference>
<feature type="region of interest" description="Disordered" evidence="1">
    <location>
        <begin position="185"/>
        <end position="208"/>
    </location>
</feature>
<dbReference type="AlphaFoldDB" id="A0A8H3VPE9"/>
<dbReference type="EMBL" id="WNWR01000091">
    <property type="protein sequence ID" value="KAE9991536.1"/>
    <property type="molecule type" value="Genomic_DNA"/>
</dbReference>
<comment type="caution">
    <text evidence="3">The sequence shown here is derived from an EMBL/GenBank/DDBJ whole genome shotgun (WGS) entry which is preliminary data.</text>
</comment>
<evidence type="ECO:0000313" key="2">
    <source>
        <dbReference type="EMBL" id="KAE9982995.1"/>
    </source>
</evidence>
<proteinExistence type="predicted"/>
<name>A0A8H3VPE9_VENIN</name>
<protein>
    <submittedName>
        <fullName evidence="3">Uncharacterized protein</fullName>
    </submittedName>
</protein>
<feature type="region of interest" description="Disordered" evidence="1">
    <location>
        <begin position="1"/>
        <end position="143"/>
    </location>
</feature>
<accession>A0A8H3VPE9</accession>
<evidence type="ECO:0000313" key="4">
    <source>
        <dbReference type="Proteomes" id="UP000447873"/>
    </source>
</evidence>
<evidence type="ECO:0000313" key="3">
    <source>
        <dbReference type="EMBL" id="KAE9991536.1"/>
    </source>
</evidence>
<feature type="compositionally biased region" description="Low complexity" evidence="1">
    <location>
        <begin position="115"/>
        <end position="132"/>
    </location>
</feature>
<dbReference type="OrthoDB" id="3934229at2759"/>
<keyword evidence="5" id="KW-1185">Reference proteome</keyword>
<dbReference type="EMBL" id="WNWS01000068">
    <property type="protein sequence ID" value="KAE9982995.1"/>
    <property type="molecule type" value="Genomic_DNA"/>
</dbReference>
<evidence type="ECO:0000256" key="1">
    <source>
        <dbReference type="SAM" id="MobiDB-lite"/>
    </source>
</evidence>
<gene>
    <name evidence="3" type="ORF">EG327_011500</name>
    <name evidence="2" type="ORF">EG328_010380</name>
</gene>
<feature type="compositionally biased region" description="Low complexity" evidence="1">
    <location>
        <begin position="1"/>
        <end position="20"/>
    </location>
</feature>
<sequence>MAPPSIHAEASSSHSIAPSSHQDEINEQDFAPLSLRPLSVHGTSGIKSVRQSMYEPAKPKARWFEQKKDMTFQFKLTPRNGRAGGSGGAASTSKVPMANEDGSTTETKKSESGGEDSSSSSKPPGAGGPTSTRNIPIHELTEDPTAWQRLLTSSLFLMKEDHLPKPGQSKVVDLGLAHSRTAGGKHLAMKHHSSGEHQSMVQNEGGEAKRVKWKVVVKPVGSGAAVFKSKVPMANEDGSS</sequence>
<dbReference type="Proteomes" id="UP000447873">
    <property type="component" value="Unassembled WGS sequence"/>
</dbReference>
<evidence type="ECO:0000313" key="5">
    <source>
        <dbReference type="Proteomes" id="UP000490939"/>
    </source>
</evidence>
<dbReference type="Proteomes" id="UP000490939">
    <property type="component" value="Unassembled WGS sequence"/>
</dbReference>